<evidence type="ECO:0000313" key="1">
    <source>
        <dbReference type="EMBL" id="HGF33187.1"/>
    </source>
</evidence>
<dbReference type="EMBL" id="DTMF01000056">
    <property type="protein sequence ID" value="HGF33187.1"/>
    <property type="molecule type" value="Genomic_DNA"/>
</dbReference>
<organism evidence="1">
    <name type="scientific">Desulfobacca acetoxidans</name>
    <dbReference type="NCBI Taxonomy" id="60893"/>
    <lineage>
        <taxon>Bacteria</taxon>
        <taxon>Pseudomonadati</taxon>
        <taxon>Thermodesulfobacteriota</taxon>
        <taxon>Desulfobaccia</taxon>
        <taxon>Desulfobaccales</taxon>
        <taxon>Desulfobaccaceae</taxon>
        <taxon>Desulfobacca</taxon>
    </lineage>
</organism>
<protein>
    <submittedName>
        <fullName evidence="1">Uncharacterized protein</fullName>
    </submittedName>
</protein>
<accession>A0A7C3YZS9</accession>
<proteinExistence type="predicted"/>
<dbReference type="AlphaFoldDB" id="A0A7C3YZS9"/>
<gene>
    <name evidence="1" type="ORF">ENW96_02215</name>
</gene>
<reference evidence="1" key="1">
    <citation type="journal article" date="2020" name="mSystems">
        <title>Genome- and Community-Level Interaction Insights into Carbon Utilization and Element Cycling Functions of Hydrothermarchaeota in Hydrothermal Sediment.</title>
        <authorList>
            <person name="Zhou Z."/>
            <person name="Liu Y."/>
            <person name="Xu W."/>
            <person name="Pan J."/>
            <person name="Luo Z.H."/>
            <person name="Li M."/>
        </authorList>
    </citation>
    <scope>NUCLEOTIDE SEQUENCE [LARGE SCALE GENOMIC DNA]</scope>
    <source>
        <strain evidence="1">SpSt-897</strain>
    </source>
</reference>
<comment type="caution">
    <text evidence="1">The sequence shown here is derived from an EMBL/GenBank/DDBJ whole genome shotgun (WGS) entry which is preliminary data.</text>
</comment>
<name>A0A7C3YZS9_9BACT</name>
<sequence length="84" mass="8998">MLQFAPGQRHRGHNCAPQGRLSAIGAIHSGKKTGLAVKMGTSSEAGGLKSIEASHPRLLASFFRAAKIKKFNEDRKEEAGVRIS</sequence>